<organism evidence="2">
    <name type="scientific">Dulem virus 112</name>
    <dbReference type="NCBI Taxonomy" id="3145589"/>
    <lineage>
        <taxon>Viruses</taxon>
        <taxon>Monodnaviria</taxon>
        <taxon>Sangervirae</taxon>
        <taxon>Phixviricota</taxon>
        <taxon>Malgrandaviricetes</taxon>
        <taxon>Petitvirales</taxon>
        <taxon>Microviridae</taxon>
        <taxon>Microvirus</taxon>
    </lineage>
</organism>
<dbReference type="EMBL" id="PP511476">
    <property type="protein sequence ID" value="XCD04562.1"/>
    <property type="molecule type" value="Genomic_DNA"/>
</dbReference>
<sequence length="294" mass="31133">MNLNSATKVASGSFDAAGNPITKAVNNSAGAINNALDSIAGVARWNNAYSASQAEDLRSWQEEQNKKAMEFNAAEAAKNRDWQEYMSNTAHQREIADLKAAGLNPVLSATGGNGAAVTSGATASGVTSSGAKGDVDTSVNAALASILGTLWNNENALKIADVNAKNNLAVAEKYTAMNELVAQIGAMTSRYVSDNSLTASRVMAGATQYAADRNYASTQLSTASAQKIAQWANANSVNLKNLERYNEEYLRMNYPNTTAALISSLYEATTGSKVNDDPIKVAGTLMERFNRLLR</sequence>
<reference evidence="2" key="1">
    <citation type="submission" date="2024-03" db="EMBL/GenBank/DDBJ databases">
        <title>Diverse circular DNA viruses in blood, oral, and fecal samples of captive lemurs.</title>
        <authorList>
            <person name="Paietta E.N."/>
            <person name="Kraberger S."/>
            <person name="Lund M.C."/>
            <person name="Custer J.M."/>
            <person name="Vargas K.M."/>
            <person name="Ehmke E.E."/>
            <person name="Yoder A.D."/>
            <person name="Varsani A."/>
        </authorList>
    </citation>
    <scope>NUCLEOTIDE SEQUENCE</scope>
    <source>
        <strain evidence="1">Duke_18_80</strain>
        <strain evidence="2">Duke_23FS_57</strain>
    </source>
</reference>
<protein>
    <submittedName>
        <fullName evidence="2">DNA pilot protein</fullName>
    </submittedName>
</protein>
<accession>A0AAU8AZ18</accession>
<evidence type="ECO:0000313" key="2">
    <source>
        <dbReference type="EMBL" id="XCD04562.1"/>
    </source>
</evidence>
<proteinExistence type="predicted"/>
<name>A0AAU8AZ18_9VIRU</name>
<evidence type="ECO:0000313" key="1">
    <source>
        <dbReference type="EMBL" id="XCD03515.1"/>
    </source>
</evidence>
<dbReference type="EMBL" id="PP511368">
    <property type="protein sequence ID" value="XCD03515.1"/>
    <property type="molecule type" value="Genomic_DNA"/>
</dbReference>